<organism evidence="2">
    <name type="scientific">freshwater metagenome</name>
    <dbReference type="NCBI Taxonomy" id="449393"/>
    <lineage>
        <taxon>unclassified sequences</taxon>
        <taxon>metagenomes</taxon>
        <taxon>ecological metagenomes</taxon>
    </lineage>
</organism>
<feature type="compositionally biased region" description="Basic and acidic residues" evidence="1">
    <location>
        <begin position="378"/>
        <end position="394"/>
    </location>
</feature>
<proteinExistence type="predicted"/>
<gene>
    <name evidence="2" type="ORF">UFOPK3472_04452</name>
</gene>
<feature type="region of interest" description="Disordered" evidence="1">
    <location>
        <begin position="219"/>
        <end position="276"/>
    </location>
</feature>
<protein>
    <submittedName>
        <fullName evidence="2">Unannotated protein</fullName>
    </submittedName>
</protein>
<name>A0A6J7J2W8_9ZZZZ</name>
<dbReference type="AlphaFoldDB" id="A0A6J7J2W8"/>
<dbReference type="EMBL" id="CAFBLX010000570">
    <property type="protein sequence ID" value="CAB4937469.1"/>
    <property type="molecule type" value="Genomic_DNA"/>
</dbReference>
<feature type="compositionally biased region" description="Basic residues" evidence="1">
    <location>
        <begin position="399"/>
        <end position="414"/>
    </location>
</feature>
<evidence type="ECO:0000313" key="2">
    <source>
        <dbReference type="EMBL" id="CAB4937469.1"/>
    </source>
</evidence>
<evidence type="ECO:0000256" key="1">
    <source>
        <dbReference type="SAM" id="MobiDB-lite"/>
    </source>
</evidence>
<feature type="region of interest" description="Disordered" evidence="1">
    <location>
        <begin position="302"/>
        <end position="414"/>
    </location>
</feature>
<accession>A0A6J7J2W8</accession>
<reference evidence="2" key="1">
    <citation type="submission" date="2020-05" db="EMBL/GenBank/DDBJ databases">
        <authorList>
            <person name="Chiriac C."/>
            <person name="Salcher M."/>
            <person name="Ghai R."/>
            <person name="Kavagutti S V."/>
        </authorList>
    </citation>
    <scope>NUCLEOTIDE SEQUENCE</scope>
</reference>
<feature type="compositionally biased region" description="Basic and acidic residues" evidence="1">
    <location>
        <begin position="266"/>
        <end position="276"/>
    </location>
</feature>
<sequence length="414" mass="46644">MARRRPRKVGWNPTNVPATVRWSVRISQRPSPRRSRSISHNFTTLLIAALRPPPRPESRGDRDDGVIFARYSSCARRRRAARAAPRPVVGTHCILPSGTGATAQPDLGVRQLEHRPEAAHRMGSRPVDGHRHALRFARRHHVVARSGHRFADPAVLRPLLRGRRAQAGPVRRRDGRVLRSHVRSDHQRQHARALHLLGNHDGVVVPAGRPLRRTRIEQARRDAGSARHHRRWSGDAGGHHRPRPGRWVVQPVRRRRERPGRLAARSGDRVDPHRRTEQIGHRADALLAARCHGRADAGQWLPARRRDGQGRYLPGRAPRSGFRGLRSVARHGHQPRIAVDDSGRLASTPRLRPQTHSGVRHGQPAGLPDGPGRHRIREGHAGRSDDGDRARDVQGHPVHGGRHHRPHHRHSRHS</sequence>